<keyword evidence="3 4" id="KW-0663">Pyridoxal phosphate</keyword>
<comment type="similarity">
    <text evidence="2 4">Belongs to the trans-sulfuration enzymes family.</text>
</comment>
<dbReference type="Proteomes" id="UP001324533">
    <property type="component" value="Chromosome"/>
</dbReference>
<dbReference type="Gene3D" id="3.40.640.10">
    <property type="entry name" value="Type I PLP-dependent aspartate aminotransferase-like (Major domain)"/>
    <property type="match status" value="1"/>
</dbReference>
<dbReference type="InterPro" id="IPR015422">
    <property type="entry name" value="PyrdxlP-dep_Trfase_small"/>
</dbReference>
<keyword evidence="5" id="KW-0808">Transferase</keyword>
<evidence type="ECO:0000313" key="6">
    <source>
        <dbReference type="Proteomes" id="UP001324533"/>
    </source>
</evidence>
<dbReference type="PANTHER" id="PTHR11808">
    <property type="entry name" value="TRANS-SULFURATION ENZYME FAMILY MEMBER"/>
    <property type="match status" value="1"/>
</dbReference>
<accession>A0ABZ0V8H6</accession>
<dbReference type="InterPro" id="IPR000277">
    <property type="entry name" value="Cys/Met-Metab_PyrdxlP-dep_enz"/>
</dbReference>
<dbReference type="RefSeq" id="WP_322410053.1">
    <property type="nucleotide sequence ID" value="NZ_CP139779.1"/>
</dbReference>
<dbReference type="NCBIfam" id="NF005871">
    <property type="entry name" value="PRK07811.1"/>
    <property type="match status" value="1"/>
</dbReference>
<dbReference type="CDD" id="cd00614">
    <property type="entry name" value="CGS_like"/>
    <property type="match status" value="1"/>
</dbReference>
<dbReference type="SUPFAM" id="SSF53383">
    <property type="entry name" value="PLP-dependent transferases"/>
    <property type="match status" value="1"/>
</dbReference>
<dbReference type="Pfam" id="PF01053">
    <property type="entry name" value="Cys_Met_Meta_PP"/>
    <property type="match status" value="1"/>
</dbReference>
<dbReference type="EC" id="2.5.1.48" evidence="5"/>
<reference evidence="5 6" key="1">
    <citation type="submission" date="2023-06" db="EMBL/GenBank/DDBJ databases">
        <title>Rock-solubilizing bacteria, Microbacterium invictum, promotes re-establishment of vegetation in rocky wasteland by accelerating rock bio-weathering and reshaping soil bacterial community.</title>
        <authorList>
            <person name="Liu C."/>
        </authorList>
    </citation>
    <scope>NUCLEOTIDE SEQUENCE [LARGE SCALE GENOMIC DNA]</scope>
    <source>
        <strain evidence="5 6">X-18</strain>
    </source>
</reference>
<name>A0ABZ0V8H6_9MICO</name>
<evidence type="ECO:0000256" key="3">
    <source>
        <dbReference type="ARBA" id="ARBA00022898"/>
    </source>
</evidence>
<dbReference type="InterPro" id="IPR015421">
    <property type="entry name" value="PyrdxlP-dep_Trfase_major"/>
</dbReference>
<dbReference type="PIRSF" id="PIRSF001434">
    <property type="entry name" value="CGS"/>
    <property type="match status" value="1"/>
</dbReference>
<proteinExistence type="inferred from homology"/>
<evidence type="ECO:0000256" key="2">
    <source>
        <dbReference type="ARBA" id="ARBA00009077"/>
    </source>
</evidence>
<sequence length="393" mass="41532">MSVDNSTPDAQTRRFDSLAVHAGQEFDATTGAVIPPVHFSTTFAQDGIGGLRQGYEYGRSGNPTRTALQRQLAALEGGAHAFSFSSGLAAEDALLRATLKPGDSVLLGNDVYGGTHRLLARVLAPWGVEMRTVEMSDPEAVRASLAERPARLVWVETPSNPLLKITDIAELVAIGHEAGALVVVDNTFATPALQRPLTLGADVVVHSVTKYLGGHSDVVGGALVLDDDELAEKIGFLQFAVGAVSGPMDAWLASRGIKTLGIRMARHSANAAAIAAFLRDHSHVARVYYPGLEDHPGHAIASRQMSDFGGIVSVAFESGELARRFAESTTLFQLAESLGGVESLVNYPDAMTHASVRGTDAAVPVEVVRLSVGIEDPADLIADIEQSLRLATR</sequence>
<gene>
    <name evidence="5" type="ORF">T9R20_14680</name>
</gene>
<dbReference type="PANTHER" id="PTHR11808:SF15">
    <property type="entry name" value="CYSTATHIONINE GAMMA-LYASE"/>
    <property type="match status" value="1"/>
</dbReference>
<evidence type="ECO:0000313" key="5">
    <source>
        <dbReference type="EMBL" id="WQB69925.1"/>
    </source>
</evidence>
<dbReference type="GO" id="GO:0003962">
    <property type="term" value="F:cystathionine gamma-synthase activity"/>
    <property type="evidence" value="ECO:0007669"/>
    <property type="project" value="UniProtKB-EC"/>
</dbReference>
<organism evidence="5 6">
    <name type="scientific">Microbacterium invictum</name>
    <dbReference type="NCBI Taxonomy" id="515415"/>
    <lineage>
        <taxon>Bacteria</taxon>
        <taxon>Bacillati</taxon>
        <taxon>Actinomycetota</taxon>
        <taxon>Actinomycetes</taxon>
        <taxon>Micrococcales</taxon>
        <taxon>Microbacteriaceae</taxon>
        <taxon>Microbacterium</taxon>
    </lineage>
</organism>
<dbReference type="InterPro" id="IPR015424">
    <property type="entry name" value="PyrdxlP-dep_Trfase"/>
</dbReference>
<protein>
    <submittedName>
        <fullName evidence="5">Cystathionine gamma-synthase</fullName>
        <ecNumber evidence="5">2.5.1.48</ecNumber>
    </submittedName>
</protein>
<evidence type="ECO:0000256" key="1">
    <source>
        <dbReference type="ARBA" id="ARBA00001933"/>
    </source>
</evidence>
<keyword evidence="6" id="KW-1185">Reference proteome</keyword>
<evidence type="ECO:0000256" key="4">
    <source>
        <dbReference type="RuleBase" id="RU362118"/>
    </source>
</evidence>
<comment type="cofactor">
    <cofactor evidence="1 4">
        <name>pyridoxal 5'-phosphate</name>
        <dbReference type="ChEBI" id="CHEBI:597326"/>
    </cofactor>
</comment>
<dbReference type="Gene3D" id="3.90.1150.10">
    <property type="entry name" value="Aspartate Aminotransferase, domain 1"/>
    <property type="match status" value="1"/>
</dbReference>
<dbReference type="EMBL" id="CP139779">
    <property type="protein sequence ID" value="WQB69925.1"/>
    <property type="molecule type" value="Genomic_DNA"/>
</dbReference>